<dbReference type="SUPFAM" id="SSF57850">
    <property type="entry name" value="RING/U-box"/>
    <property type="match status" value="1"/>
</dbReference>
<dbReference type="GO" id="GO:0005789">
    <property type="term" value="C:endoplasmic reticulum membrane"/>
    <property type="evidence" value="ECO:0007669"/>
    <property type="project" value="UniProtKB-SubCell"/>
</dbReference>
<dbReference type="InterPro" id="IPR013083">
    <property type="entry name" value="Znf_RING/FYVE/PHD"/>
</dbReference>
<evidence type="ECO:0000256" key="3">
    <source>
        <dbReference type="ARBA" id="ARBA00022679"/>
    </source>
</evidence>
<name>A0AAD3TDL3_NEPGR</name>
<keyword evidence="10" id="KW-1185">Reference proteome</keyword>
<evidence type="ECO:0000256" key="1">
    <source>
        <dbReference type="ARBA" id="ARBA00000900"/>
    </source>
</evidence>
<keyword evidence="3 6" id="KW-0808">Transferase</keyword>
<dbReference type="AlphaFoldDB" id="A0AAD3TDL3"/>
<comment type="caution">
    <text evidence="9">The sequence shown here is derived from an EMBL/GenBank/DDBJ whole genome shotgun (WGS) entry which is preliminary data.</text>
</comment>
<evidence type="ECO:0000256" key="2">
    <source>
        <dbReference type="ARBA" id="ARBA00004906"/>
    </source>
</evidence>
<comment type="pathway">
    <text evidence="2 6">Protein modification; protein ubiquitination.</text>
</comment>
<comment type="catalytic activity">
    <reaction evidence="1 6">
        <text>S-ubiquitinyl-[E2 ubiquitin-conjugating enzyme]-L-cysteine + [acceptor protein]-L-lysine = [E2 ubiquitin-conjugating enzyme]-L-cysteine + N(6)-ubiquitinyl-[acceptor protein]-L-lysine.</text>
        <dbReference type="EC" id="2.3.2.27"/>
    </reaction>
</comment>
<dbReference type="Proteomes" id="UP001279734">
    <property type="component" value="Unassembled WGS sequence"/>
</dbReference>
<dbReference type="PANTHER" id="PTHR12313">
    <property type="entry name" value="E3 UBIQUITIN-PROTEIN LIGASE RNF5-RELATED"/>
    <property type="match status" value="1"/>
</dbReference>
<organism evidence="9 10">
    <name type="scientific">Nepenthes gracilis</name>
    <name type="common">Slender pitcher plant</name>
    <dbReference type="NCBI Taxonomy" id="150966"/>
    <lineage>
        <taxon>Eukaryota</taxon>
        <taxon>Viridiplantae</taxon>
        <taxon>Streptophyta</taxon>
        <taxon>Embryophyta</taxon>
        <taxon>Tracheophyta</taxon>
        <taxon>Spermatophyta</taxon>
        <taxon>Magnoliopsida</taxon>
        <taxon>eudicotyledons</taxon>
        <taxon>Gunneridae</taxon>
        <taxon>Pentapetalae</taxon>
        <taxon>Caryophyllales</taxon>
        <taxon>Nepenthaceae</taxon>
        <taxon>Nepenthes</taxon>
    </lineage>
</organism>
<evidence type="ECO:0000256" key="4">
    <source>
        <dbReference type="ARBA" id="ARBA00022786"/>
    </source>
</evidence>
<keyword evidence="5 6" id="KW-0863">Zinc-finger</keyword>
<dbReference type="InterPro" id="IPR001841">
    <property type="entry name" value="Znf_RING"/>
</dbReference>
<dbReference type="CDD" id="cd16534">
    <property type="entry name" value="RING-HC_RNF5-like"/>
    <property type="match status" value="1"/>
</dbReference>
<evidence type="ECO:0000256" key="6">
    <source>
        <dbReference type="RuleBase" id="RU369090"/>
    </source>
</evidence>
<dbReference type="Gene3D" id="3.30.40.10">
    <property type="entry name" value="Zinc/RING finger domain, C3HC4 (zinc finger)"/>
    <property type="match status" value="1"/>
</dbReference>
<gene>
    <name evidence="9" type="ORF">Nepgr_029124</name>
</gene>
<keyword evidence="6" id="KW-0256">Endoplasmic reticulum</keyword>
<evidence type="ECO:0000259" key="8">
    <source>
        <dbReference type="PROSITE" id="PS50089"/>
    </source>
</evidence>
<feature type="region of interest" description="Disordered" evidence="7">
    <location>
        <begin position="356"/>
        <end position="388"/>
    </location>
</feature>
<dbReference type="EC" id="2.3.2.27" evidence="6"/>
<dbReference type="SMART" id="SM00184">
    <property type="entry name" value="RING"/>
    <property type="match status" value="1"/>
</dbReference>
<comment type="function">
    <text evidence="6">E3 ubiquitin-protein ligase.</text>
</comment>
<keyword evidence="4 6" id="KW-0833">Ubl conjugation pathway</keyword>
<keyword evidence="6" id="KW-0479">Metal-binding</keyword>
<dbReference type="GO" id="GO:0006511">
    <property type="term" value="P:ubiquitin-dependent protein catabolic process"/>
    <property type="evidence" value="ECO:0007669"/>
    <property type="project" value="UniProtKB-UniRule"/>
</dbReference>
<evidence type="ECO:0000256" key="5">
    <source>
        <dbReference type="PROSITE-ProRule" id="PRU00175"/>
    </source>
</evidence>
<dbReference type="EMBL" id="BSYO01000032">
    <property type="protein sequence ID" value="GMH27281.1"/>
    <property type="molecule type" value="Genomic_DNA"/>
</dbReference>
<dbReference type="PROSITE" id="PS50089">
    <property type="entry name" value="ZF_RING_2"/>
    <property type="match status" value="1"/>
</dbReference>
<evidence type="ECO:0000256" key="7">
    <source>
        <dbReference type="SAM" id="MobiDB-lite"/>
    </source>
</evidence>
<feature type="region of interest" description="Disordered" evidence="7">
    <location>
        <begin position="250"/>
        <end position="271"/>
    </location>
</feature>
<comment type="domain">
    <text evidence="6">The RING-type zinc finger domain is responsible for E3 ligase activity.</text>
</comment>
<feature type="compositionally biased region" description="Polar residues" evidence="7">
    <location>
        <begin position="250"/>
        <end position="263"/>
    </location>
</feature>
<dbReference type="GO" id="GO:0061630">
    <property type="term" value="F:ubiquitin protein ligase activity"/>
    <property type="evidence" value="ECO:0007669"/>
    <property type="project" value="UniProtKB-UniRule"/>
</dbReference>
<proteinExistence type="predicted"/>
<sequence length="388" mass="42896">MDSNSLTMNFDLNQEPEENSLGYLLVELDGYHGRIEERIRQLEAITGRARQRYSLRHARTLPESNLNSSTRGEERENSGINCSGNALRVAMFQSDNFALREHDAHLIAKALALDSPTEKSPRSSGGGFFDCNICLLMAKDPILTCCGHLFCWPCFYQLPFVNLNSTVRECPVCNGEIANDGGITPIYGNGDESYELKAAMESSFRIPPRPHAHRIESTRQRRISRAVPLFPMEERIRQIRDRVRATVQAMSETASSLSGNEPASQADDHSTQIQLPRAFTGFPGGNRTYLTSSALDSAERSGDNMDSYHRSTLPGNIAIVELEIRGPDVAAGIDSMIAHSSPLSTGQNDAATAAVQLETQTNVPPTSRRRSSVDNGGSQLPRRRRMRE</sequence>
<evidence type="ECO:0000313" key="10">
    <source>
        <dbReference type="Proteomes" id="UP001279734"/>
    </source>
</evidence>
<dbReference type="Pfam" id="PF14634">
    <property type="entry name" value="zf-RING_5"/>
    <property type="match status" value="1"/>
</dbReference>
<comment type="subcellular location">
    <subcellularLocation>
        <location evidence="6">Endoplasmic reticulum membrane</location>
        <topology evidence="6">Single-pass type IV membrane protein</topology>
    </subcellularLocation>
</comment>
<reference evidence="9" key="1">
    <citation type="submission" date="2023-05" db="EMBL/GenBank/DDBJ databases">
        <title>Nepenthes gracilis genome sequencing.</title>
        <authorList>
            <person name="Fukushima K."/>
        </authorList>
    </citation>
    <scope>NUCLEOTIDE SEQUENCE</scope>
    <source>
        <strain evidence="9">SING2019-196</strain>
    </source>
</reference>
<protein>
    <recommendedName>
        <fullName evidence="6">E3 ubiquitin-protein ligase RMA</fullName>
        <ecNumber evidence="6">2.3.2.27</ecNumber>
    </recommendedName>
    <alternativeName>
        <fullName evidence="6">Protein RING membrane-anchor</fullName>
    </alternativeName>
    <alternativeName>
        <fullName evidence="6">RING-type E3 ubiquitin transferase RMA</fullName>
    </alternativeName>
</protein>
<dbReference type="InterPro" id="IPR045103">
    <property type="entry name" value="RNF5/RNF185-like"/>
</dbReference>
<dbReference type="GO" id="GO:0008270">
    <property type="term" value="F:zinc ion binding"/>
    <property type="evidence" value="ECO:0007669"/>
    <property type="project" value="UniProtKB-KW"/>
</dbReference>
<keyword evidence="6" id="KW-0862">Zinc</keyword>
<accession>A0AAD3TDL3</accession>
<feature type="domain" description="RING-type" evidence="8">
    <location>
        <begin position="131"/>
        <end position="174"/>
    </location>
</feature>
<evidence type="ECO:0000313" key="9">
    <source>
        <dbReference type="EMBL" id="GMH27281.1"/>
    </source>
</evidence>